<accession>A0A7C9DR01</accession>
<evidence type="ECO:0000313" key="2">
    <source>
        <dbReference type="EMBL" id="MBA4647847.1"/>
    </source>
</evidence>
<name>A0A7C9DR01_OPUST</name>
<protein>
    <submittedName>
        <fullName evidence="2">Uncharacterized protein</fullName>
    </submittedName>
</protein>
<dbReference type="EMBL" id="GISG01152791">
    <property type="protein sequence ID" value="MBA4647847.1"/>
    <property type="molecule type" value="Transcribed_RNA"/>
</dbReference>
<feature type="compositionally biased region" description="Low complexity" evidence="1">
    <location>
        <begin position="10"/>
        <end position="20"/>
    </location>
</feature>
<dbReference type="AlphaFoldDB" id="A0A7C9DR01"/>
<proteinExistence type="predicted"/>
<organism evidence="2">
    <name type="scientific">Opuntia streptacantha</name>
    <name type="common">Prickly pear cactus</name>
    <name type="synonym">Opuntia cardona</name>
    <dbReference type="NCBI Taxonomy" id="393608"/>
    <lineage>
        <taxon>Eukaryota</taxon>
        <taxon>Viridiplantae</taxon>
        <taxon>Streptophyta</taxon>
        <taxon>Embryophyta</taxon>
        <taxon>Tracheophyta</taxon>
        <taxon>Spermatophyta</taxon>
        <taxon>Magnoliopsida</taxon>
        <taxon>eudicotyledons</taxon>
        <taxon>Gunneridae</taxon>
        <taxon>Pentapetalae</taxon>
        <taxon>Caryophyllales</taxon>
        <taxon>Cactineae</taxon>
        <taxon>Cactaceae</taxon>
        <taxon>Opuntioideae</taxon>
        <taxon>Opuntia</taxon>
    </lineage>
</organism>
<reference evidence="2" key="2">
    <citation type="submission" date="2020-07" db="EMBL/GenBank/DDBJ databases">
        <authorList>
            <person name="Vera ALvarez R."/>
            <person name="Arias-Moreno D.M."/>
            <person name="Jimenez-Jacinto V."/>
            <person name="Jimenez-Bremont J.F."/>
            <person name="Swaminathan K."/>
            <person name="Moose S.P."/>
            <person name="Guerrero-Gonzalez M.L."/>
            <person name="Marino-Ramirez L."/>
            <person name="Landsman D."/>
            <person name="Rodriguez-Kessler M."/>
            <person name="Delgado-Sanchez P."/>
        </authorList>
    </citation>
    <scope>NUCLEOTIDE SEQUENCE</scope>
    <source>
        <tissue evidence="2">Cladode</tissue>
    </source>
</reference>
<sequence>MNADDPPRRAMPTATLAGAPPGAFLKAGASAKDNPFVVGTKSISISPKQTTRGDSFGSIGPLFPGCALARKMRRRAEFGEERVEAAAATLRLSRRKKTEPPENRDGELSELGVREVRGRRAAFKAIVWLCV</sequence>
<reference evidence="2" key="1">
    <citation type="journal article" date="2013" name="J. Plant Res.">
        <title>Effect of fungi and light on seed germination of three Opuntia species from semiarid lands of central Mexico.</title>
        <authorList>
            <person name="Delgado-Sanchez P."/>
            <person name="Jimenez-Bremont J.F."/>
            <person name="Guerrero-Gonzalez Mde L."/>
            <person name="Flores J."/>
        </authorList>
    </citation>
    <scope>NUCLEOTIDE SEQUENCE</scope>
    <source>
        <tissue evidence="2">Cladode</tissue>
    </source>
</reference>
<evidence type="ECO:0000256" key="1">
    <source>
        <dbReference type="SAM" id="MobiDB-lite"/>
    </source>
</evidence>
<feature type="region of interest" description="Disordered" evidence="1">
    <location>
        <begin position="1"/>
        <end position="20"/>
    </location>
</feature>